<accession>A0A139WXJ1</accession>
<dbReference type="GO" id="GO:0003677">
    <property type="term" value="F:DNA binding"/>
    <property type="evidence" value="ECO:0007669"/>
    <property type="project" value="InterPro"/>
</dbReference>
<dbReference type="EMBL" id="ANNX02000047">
    <property type="protein sequence ID" value="KYC37157.1"/>
    <property type="molecule type" value="Genomic_DNA"/>
</dbReference>
<proteinExistence type="predicted"/>
<organism evidence="1 2">
    <name type="scientific">Scytonema hofmannii PCC 7110</name>
    <dbReference type="NCBI Taxonomy" id="128403"/>
    <lineage>
        <taxon>Bacteria</taxon>
        <taxon>Bacillati</taxon>
        <taxon>Cyanobacteriota</taxon>
        <taxon>Cyanophyceae</taxon>
        <taxon>Nostocales</taxon>
        <taxon>Scytonemataceae</taxon>
        <taxon>Scytonema</taxon>
    </lineage>
</organism>
<dbReference type="InterPro" id="IPR010982">
    <property type="entry name" value="Lambda_DNA-bd_dom_sf"/>
</dbReference>
<evidence type="ECO:0000313" key="1">
    <source>
        <dbReference type="EMBL" id="KYC37157.1"/>
    </source>
</evidence>
<dbReference type="OrthoDB" id="511958at2"/>
<gene>
    <name evidence="1" type="ORF">WA1_46870</name>
</gene>
<dbReference type="STRING" id="128403.WA1_46870"/>
<protein>
    <recommendedName>
        <fullName evidence="3">DNA-binding protein</fullName>
    </recommendedName>
</protein>
<dbReference type="Gene3D" id="1.10.260.40">
    <property type="entry name" value="lambda repressor-like DNA-binding domains"/>
    <property type="match status" value="1"/>
</dbReference>
<evidence type="ECO:0008006" key="3">
    <source>
        <dbReference type="Google" id="ProtNLM"/>
    </source>
</evidence>
<keyword evidence="2" id="KW-1185">Reference proteome</keyword>
<dbReference type="RefSeq" id="WP_017744972.1">
    <property type="nucleotide sequence ID" value="NZ_KQ976354.1"/>
</dbReference>
<dbReference type="SUPFAM" id="SSF47413">
    <property type="entry name" value="lambda repressor-like DNA-binding domains"/>
    <property type="match status" value="1"/>
</dbReference>
<dbReference type="Proteomes" id="UP000076925">
    <property type="component" value="Unassembled WGS sequence"/>
</dbReference>
<evidence type="ECO:0000313" key="2">
    <source>
        <dbReference type="Proteomes" id="UP000076925"/>
    </source>
</evidence>
<dbReference type="AlphaFoldDB" id="A0A139WXJ1"/>
<comment type="caution">
    <text evidence="1">The sequence shown here is derived from an EMBL/GenBank/DDBJ whole genome shotgun (WGS) entry which is preliminary data.</text>
</comment>
<reference evidence="1 2" key="1">
    <citation type="journal article" date="2013" name="Genome Biol. Evol.">
        <title>Genomes of Stigonematalean cyanobacteria (subsection V) and the evolution of oxygenic photosynthesis from prokaryotes to plastids.</title>
        <authorList>
            <person name="Dagan T."/>
            <person name="Roettger M."/>
            <person name="Stucken K."/>
            <person name="Landan G."/>
            <person name="Koch R."/>
            <person name="Major P."/>
            <person name="Gould S.B."/>
            <person name="Goremykin V.V."/>
            <person name="Rippka R."/>
            <person name="Tandeau de Marsac N."/>
            <person name="Gugger M."/>
            <person name="Lockhart P.J."/>
            <person name="Allen J.F."/>
            <person name="Brune I."/>
            <person name="Maus I."/>
            <person name="Puhler A."/>
            <person name="Martin W.F."/>
        </authorList>
    </citation>
    <scope>NUCLEOTIDE SEQUENCE [LARGE SCALE GENOMIC DNA]</scope>
    <source>
        <strain evidence="1 2">PCC 7110</strain>
    </source>
</reference>
<sequence>MIKNELEYNVTKNWAEGMSRAITMLEQDDHKKKNQPDDWQIQYDGVTSQREDLQEQIAEYEALIAHNPNEPITLQVECMNKISQLLIKARIAFKITQKELAALCDRTEEQIKSFEDRDYQNASFLDFLAVRDALGVEIINDKFIAKMDDFYLEHLAAMRQTENLKEEVKAVL</sequence>
<name>A0A139WXJ1_9CYAN</name>